<feature type="region of interest" description="Disordered" evidence="4">
    <location>
        <begin position="1"/>
        <end position="45"/>
    </location>
</feature>
<gene>
    <name evidence="8" type="primary">LOC113204158</name>
</gene>
<dbReference type="AlphaFoldDB" id="A0A6J1S1U2"/>
<reference evidence="8" key="1">
    <citation type="submission" date="2025-08" db="UniProtKB">
        <authorList>
            <consortium name="RefSeq"/>
        </authorList>
    </citation>
    <scope>IDENTIFICATION</scope>
    <source>
        <tissue evidence="8">Whole organism</tissue>
    </source>
</reference>
<feature type="compositionally biased region" description="Basic and acidic residues" evidence="4">
    <location>
        <begin position="32"/>
        <end position="43"/>
    </location>
</feature>
<keyword evidence="2" id="KW-0238">DNA-binding</keyword>
<dbReference type="Proteomes" id="UP000504606">
    <property type="component" value="Unplaced"/>
</dbReference>
<feature type="compositionally biased region" description="Pro residues" evidence="4">
    <location>
        <begin position="498"/>
        <end position="512"/>
    </location>
</feature>
<evidence type="ECO:0000313" key="8">
    <source>
        <dbReference type="RefSeq" id="XP_026274987.2"/>
    </source>
</evidence>
<feature type="compositionally biased region" description="Polar residues" evidence="4">
    <location>
        <begin position="298"/>
        <end position="307"/>
    </location>
</feature>
<dbReference type="GO" id="GO:0031491">
    <property type="term" value="F:nucleosome binding"/>
    <property type="evidence" value="ECO:0007669"/>
    <property type="project" value="TreeGrafter"/>
</dbReference>
<dbReference type="InterPro" id="IPR041384">
    <property type="entry name" value="DNTTIP1_dimer"/>
</dbReference>
<dbReference type="InterPro" id="IPR049121">
    <property type="entry name" value="TdIF1_C"/>
</dbReference>
<evidence type="ECO:0000256" key="1">
    <source>
        <dbReference type="ARBA" id="ARBA00004123"/>
    </source>
</evidence>
<evidence type="ECO:0000256" key="4">
    <source>
        <dbReference type="SAM" id="MobiDB-lite"/>
    </source>
</evidence>
<dbReference type="PANTHER" id="PTHR23399:SF2">
    <property type="entry name" value="DEOXYNUCLEOTIDYLTRANSFERASE TERMINAL-INTERACTING PROTEIN 1"/>
    <property type="match status" value="1"/>
</dbReference>
<dbReference type="PANTHER" id="PTHR23399">
    <property type="entry name" value="DEOXYNUCLEOTIDYLTRANSFERASE TERMINAL-INTERACTING PROTEIN 1"/>
    <property type="match status" value="1"/>
</dbReference>
<dbReference type="KEGG" id="foc:113204158"/>
<dbReference type="RefSeq" id="XP_026274987.2">
    <property type="nucleotide sequence ID" value="XM_026419202.2"/>
</dbReference>
<organism evidence="7 8">
    <name type="scientific">Frankliniella occidentalis</name>
    <name type="common">Western flower thrips</name>
    <name type="synonym">Euthrips occidentalis</name>
    <dbReference type="NCBI Taxonomy" id="133901"/>
    <lineage>
        <taxon>Eukaryota</taxon>
        <taxon>Metazoa</taxon>
        <taxon>Ecdysozoa</taxon>
        <taxon>Arthropoda</taxon>
        <taxon>Hexapoda</taxon>
        <taxon>Insecta</taxon>
        <taxon>Pterygota</taxon>
        <taxon>Neoptera</taxon>
        <taxon>Paraneoptera</taxon>
        <taxon>Thysanoptera</taxon>
        <taxon>Terebrantia</taxon>
        <taxon>Thripoidea</taxon>
        <taxon>Thripidae</taxon>
        <taxon>Frankliniella</taxon>
    </lineage>
</organism>
<evidence type="ECO:0000259" key="6">
    <source>
        <dbReference type="Pfam" id="PF21229"/>
    </source>
</evidence>
<feature type="compositionally biased region" description="Basic residues" evidence="4">
    <location>
        <begin position="193"/>
        <end position="203"/>
    </location>
</feature>
<name>A0A6J1S1U2_FRAOC</name>
<feature type="compositionally biased region" description="Basic and acidic residues" evidence="4">
    <location>
        <begin position="713"/>
        <end position="724"/>
    </location>
</feature>
<accession>A0A6J1S1U2</accession>
<evidence type="ECO:0000259" key="5">
    <source>
        <dbReference type="Pfam" id="PF18192"/>
    </source>
</evidence>
<dbReference type="Pfam" id="PF21229">
    <property type="entry name" value="TdIF1_2nd"/>
    <property type="match status" value="1"/>
</dbReference>
<keyword evidence="3" id="KW-0539">Nucleus</keyword>
<feature type="region of interest" description="Disordered" evidence="4">
    <location>
        <begin position="701"/>
        <end position="760"/>
    </location>
</feature>
<feature type="compositionally biased region" description="Low complexity" evidence="4">
    <location>
        <begin position="702"/>
        <end position="712"/>
    </location>
</feature>
<feature type="region of interest" description="Disordered" evidence="4">
    <location>
        <begin position="491"/>
        <end position="588"/>
    </location>
</feature>
<feature type="region of interest" description="Disordered" evidence="4">
    <location>
        <begin position="296"/>
        <end position="322"/>
    </location>
</feature>
<dbReference type="GeneID" id="113204158"/>
<dbReference type="OrthoDB" id="5860246at2759"/>
<evidence type="ECO:0000313" key="7">
    <source>
        <dbReference type="Proteomes" id="UP000504606"/>
    </source>
</evidence>
<sequence>MVVQSPGRGWIDQQQPGRHPPGDHGGPCPTSAEKHQPSKEKRFTFAVPQRRPPTPAAMVEWKNTFNVRPALLNTLRARRHGHRQGAAGGANGPAGRGVAGVPGPGTPGAPQAPSFGAARSLDLLRVNLQSAINKDIKVVLNKYMERFFQPAVDNIRVNLGLGCEVLLLEEQVRVVLQRVLEEAKLMYTLRPAPPRRHRKRSRSRPAAPVQDQAKQAVSKVANGAHSERAVSVHPLNASPPPATLQQMFKKRKEMDAEAEAKRKRARLAGPVFAAGPSGAAVSPVNANPVAPMVPATASTPATPQSRLSPGAAALARPSMGAPPTPSNPLLVNYLSPKWDPARITPDTMFVMGARANKVLGYETSRGRLYTKHQDLFKYASDQEDKEWLARNQLIQPTGGKAFLCIMQDIHELAVSQEYKDNPLVNLLELKGFRAPEFLLKKIRAYMRNLRTEPLDDLSGLLEMDLLQEDGVATMDDSSLMELALEYGVTLMSDDTSPSPSPASAPPAGPPASPEAAAAGSTTSPVEISSVPSARVNATPLTTPTPSTTASPTATPATASGGAVPLTSSSPASPQHHAPLAAERGAERGVPERAKGLIRSQSLPAPAPFMMESLALEELELYIKSHSVEDGHFEHIMTTSGAEAEAAEADTEGDGALDASLDASLEANLDANLDLNLDVNLDVSGTEHSQLELAWDFIGELNTPTHSPSPSAHAPEEGDRAHDFQAEGPVAEEAEPGPVVTAPSGSEGLDSAAGGQGSTETSLAMSHATLTALLSGNTLEGLDIPDGLL</sequence>
<feature type="domain" description="TdIF1 C-terminal" evidence="6">
    <location>
        <begin position="346"/>
        <end position="442"/>
    </location>
</feature>
<feature type="region of interest" description="Disordered" evidence="4">
    <location>
        <begin position="192"/>
        <end position="217"/>
    </location>
</feature>
<evidence type="ECO:0000256" key="2">
    <source>
        <dbReference type="ARBA" id="ARBA00023125"/>
    </source>
</evidence>
<dbReference type="InterPro" id="IPR026064">
    <property type="entry name" value="TdIF1"/>
</dbReference>
<dbReference type="GO" id="GO:0005634">
    <property type="term" value="C:nucleus"/>
    <property type="evidence" value="ECO:0007669"/>
    <property type="project" value="UniProtKB-SubCell"/>
</dbReference>
<protein>
    <submittedName>
        <fullName evidence="8">Uncharacterized protein LOC113204158</fullName>
    </submittedName>
</protein>
<evidence type="ECO:0000256" key="3">
    <source>
        <dbReference type="ARBA" id="ARBA00023242"/>
    </source>
</evidence>
<dbReference type="Pfam" id="PF18192">
    <property type="entry name" value="DNTTIP1_dimer"/>
    <property type="match status" value="1"/>
</dbReference>
<feature type="compositionally biased region" description="Low complexity" evidence="4">
    <location>
        <begin position="513"/>
        <end position="524"/>
    </location>
</feature>
<feature type="compositionally biased region" description="Low complexity" evidence="4">
    <location>
        <begin position="537"/>
        <end position="559"/>
    </location>
</feature>
<feature type="compositionally biased region" description="Low complexity" evidence="4">
    <location>
        <begin position="567"/>
        <end position="581"/>
    </location>
</feature>
<proteinExistence type="predicted"/>
<dbReference type="GO" id="GO:0003677">
    <property type="term" value="F:DNA binding"/>
    <property type="evidence" value="ECO:0007669"/>
    <property type="project" value="UniProtKB-KW"/>
</dbReference>
<comment type="subcellular location">
    <subcellularLocation>
        <location evidence="1">Nucleus</location>
    </subcellularLocation>
</comment>
<feature type="domain" description="DNTTIP1 dimerisation" evidence="5">
    <location>
        <begin position="119"/>
        <end position="188"/>
    </location>
</feature>
<keyword evidence="7" id="KW-1185">Reference proteome</keyword>